<proteinExistence type="predicted"/>
<reference evidence="1 2" key="1">
    <citation type="submission" date="2019-08" db="EMBL/GenBank/DDBJ databases">
        <title>Whole genome of Aphis craccivora.</title>
        <authorList>
            <person name="Voronova N.V."/>
            <person name="Shulinski R.S."/>
            <person name="Bandarenka Y.V."/>
            <person name="Zhorov D.G."/>
            <person name="Warner D."/>
        </authorList>
    </citation>
    <scope>NUCLEOTIDE SEQUENCE [LARGE SCALE GENOMIC DNA]</scope>
    <source>
        <strain evidence="1">180601</strain>
        <tissue evidence="1">Whole Body</tissue>
    </source>
</reference>
<keyword evidence="2" id="KW-1185">Reference proteome</keyword>
<organism evidence="1 2">
    <name type="scientific">Aphis craccivora</name>
    <name type="common">Cowpea aphid</name>
    <dbReference type="NCBI Taxonomy" id="307492"/>
    <lineage>
        <taxon>Eukaryota</taxon>
        <taxon>Metazoa</taxon>
        <taxon>Ecdysozoa</taxon>
        <taxon>Arthropoda</taxon>
        <taxon>Hexapoda</taxon>
        <taxon>Insecta</taxon>
        <taxon>Pterygota</taxon>
        <taxon>Neoptera</taxon>
        <taxon>Paraneoptera</taxon>
        <taxon>Hemiptera</taxon>
        <taxon>Sternorrhyncha</taxon>
        <taxon>Aphidomorpha</taxon>
        <taxon>Aphidoidea</taxon>
        <taxon>Aphididae</taxon>
        <taxon>Aphidini</taxon>
        <taxon>Aphis</taxon>
        <taxon>Aphis</taxon>
    </lineage>
</organism>
<evidence type="ECO:0000313" key="2">
    <source>
        <dbReference type="Proteomes" id="UP000478052"/>
    </source>
</evidence>
<dbReference type="Proteomes" id="UP000478052">
    <property type="component" value="Unassembled WGS sequence"/>
</dbReference>
<evidence type="ECO:0000313" key="1">
    <source>
        <dbReference type="EMBL" id="KAF0772857.1"/>
    </source>
</evidence>
<dbReference type="Gene3D" id="3.30.420.10">
    <property type="entry name" value="Ribonuclease H-like superfamily/Ribonuclease H"/>
    <property type="match status" value="1"/>
</dbReference>
<dbReference type="AlphaFoldDB" id="A0A6G0ZN02"/>
<comment type="caution">
    <text evidence="1">The sequence shown here is derived from an EMBL/GenBank/DDBJ whole genome shotgun (WGS) entry which is preliminary data.</text>
</comment>
<protein>
    <submittedName>
        <fullName evidence="1">KRAB-A domain-containing protein 2-like</fullName>
    </submittedName>
</protein>
<dbReference type="InterPro" id="IPR036397">
    <property type="entry name" value="RNaseH_sf"/>
</dbReference>
<sequence>MKSKCINNFTFHYQDNLTKFVVVKPLTSKCAEKIISHNLLDIYTTFRAPVILYLDNYHKFVNSIII</sequence>
<dbReference type="EMBL" id="VUJU01000126">
    <property type="protein sequence ID" value="KAF0772857.1"/>
    <property type="molecule type" value="Genomic_DNA"/>
</dbReference>
<gene>
    <name evidence="1" type="ORF">FWK35_00029820</name>
</gene>
<accession>A0A6G0ZN02</accession>
<name>A0A6G0ZN02_APHCR</name>
<dbReference type="GO" id="GO:0003676">
    <property type="term" value="F:nucleic acid binding"/>
    <property type="evidence" value="ECO:0007669"/>
    <property type="project" value="InterPro"/>
</dbReference>